<name>A0ABS5PHS4_9FLAO</name>
<sequence>MKTIDITLQQLHKMVWTEPLSTLAKKYALSDNGFRKLCKKNSIPLPKNGYWQKLKYNKVVKIEKLTNTSTENNSIKLVLRSEGSTISYDQPLLTIRTKEIQNDNKAPLNVPQTILKPHHLSIETKRHWADFKINKYNYDRSISCISIRVTNENRKRALILMDTFIKLLEYRGHKVIIQRGDTVAILNDVEVKLDLREASRRIPKPGSYPTFELEDTGEFILKTGKYSIDKEWRDGKNKIETILAKIVAWMEIETEKWAEYD</sequence>
<gene>
    <name evidence="1" type="ORF">KHA90_22045</name>
</gene>
<evidence type="ECO:0000313" key="2">
    <source>
        <dbReference type="Proteomes" id="UP000722625"/>
    </source>
</evidence>
<reference evidence="1 2" key="1">
    <citation type="journal article" date="2018" name="Int. J. Syst. Evol. Microbiol.">
        <title>Flavobacterium chryseum sp. nov. and Flavobacterium psychroterrae sp. nov., novel environmental bacteria isolated from Antarctica.</title>
        <authorList>
            <person name="Kralova S."/>
            <person name="Svec P."/>
            <person name="Busse H.J."/>
            <person name="Stankova E."/>
            <person name="Vaczi P."/>
            <person name="Sedlacek I."/>
        </authorList>
    </citation>
    <scope>NUCLEOTIDE SEQUENCE [LARGE SCALE GENOMIC DNA]</scope>
    <source>
        <strain evidence="1 2">CCM 8827</strain>
    </source>
</reference>
<protein>
    <submittedName>
        <fullName evidence="1">Uncharacterized protein</fullName>
    </submittedName>
</protein>
<dbReference type="RefSeq" id="WP_213306723.1">
    <property type="nucleotide sequence ID" value="NZ_JAGYVZ010000031.1"/>
</dbReference>
<proteinExistence type="predicted"/>
<comment type="caution">
    <text evidence="1">The sequence shown here is derived from an EMBL/GenBank/DDBJ whole genome shotgun (WGS) entry which is preliminary data.</text>
</comment>
<accession>A0ABS5PHS4</accession>
<keyword evidence="2" id="KW-1185">Reference proteome</keyword>
<dbReference type="EMBL" id="JAGYVZ010000031">
    <property type="protein sequence ID" value="MBS7233701.1"/>
    <property type="molecule type" value="Genomic_DNA"/>
</dbReference>
<organism evidence="1 2">
    <name type="scientific">Flavobacterium psychroterrae</name>
    <dbReference type="NCBI Taxonomy" id="2133767"/>
    <lineage>
        <taxon>Bacteria</taxon>
        <taxon>Pseudomonadati</taxon>
        <taxon>Bacteroidota</taxon>
        <taxon>Flavobacteriia</taxon>
        <taxon>Flavobacteriales</taxon>
        <taxon>Flavobacteriaceae</taxon>
        <taxon>Flavobacterium</taxon>
    </lineage>
</organism>
<evidence type="ECO:0000313" key="1">
    <source>
        <dbReference type="EMBL" id="MBS7233701.1"/>
    </source>
</evidence>
<dbReference type="Proteomes" id="UP000722625">
    <property type="component" value="Unassembled WGS sequence"/>
</dbReference>